<accession>A0AA40ELS4</accession>
<gene>
    <name evidence="1" type="ORF">B0T21DRAFT_117893</name>
</gene>
<name>A0AA40ELS4_9PEZI</name>
<evidence type="ECO:0000313" key="1">
    <source>
        <dbReference type="EMBL" id="KAK0741670.1"/>
    </source>
</evidence>
<dbReference type="Proteomes" id="UP001172159">
    <property type="component" value="Unassembled WGS sequence"/>
</dbReference>
<evidence type="ECO:0000313" key="2">
    <source>
        <dbReference type="Proteomes" id="UP001172159"/>
    </source>
</evidence>
<keyword evidence="2" id="KW-1185">Reference proteome</keyword>
<protein>
    <submittedName>
        <fullName evidence="1">Uncharacterized protein</fullName>
    </submittedName>
</protein>
<sequence>MLGFQGIGMLRYHSGERRQSLSTFFYQGAPAERKRGCQLFLRNEELMKRTRYGGQRTSSAPRPMIALKIRSLMVFLGPSPPLLPPFFHLASRLLHLASRLHRRDSIPCVVLSSQQVRRRRNSRSRLFTYLSDPMVTNLVACDGRNLLGVLGLARKKDLFPSSYCGEASVLSRWLTLPTPRASGQAEKICGDPVVLPPVGGQHCSISVSVLDLGLCYTTRYWNSSFFEKRMMCCLRWGTDGRAWIWPIGDPD</sequence>
<proteinExistence type="predicted"/>
<comment type="caution">
    <text evidence="1">The sequence shown here is derived from an EMBL/GenBank/DDBJ whole genome shotgun (WGS) entry which is preliminary data.</text>
</comment>
<dbReference type="EMBL" id="JAUKTV010000003">
    <property type="protein sequence ID" value="KAK0741670.1"/>
    <property type="molecule type" value="Genomic_DNA"/>
</dbReference>
<organism evidence="1 2">
    <name type="scientific">Apiosordaria backusii</name>
    <dbReference type="NCBI Taxonomy" id="314023"/>
    <lineage>
        <taxon>Eukaryota</taxon>
        <taxon>Fungi</taxon>
        <taxon>Dikarya</taxon>
        <taxon>Ascomycota</taxon>
        <taxon>Pezizomycotina</taxon>
        <taxon>Sordariomycetes</taxon>
        <taxon>Sordariomycetidae</taxon>
        <taxon>Sordariales</taxon>
        <taxon>Lasiosphaeriaceae</taxon>
        <taxon>Apiosordaria</taxon>
    </lineage>
</organism>
<reference evidence="1" key="1">
    <citation type="submission" date="2023-06" db="EMBL/GenBank/DDBJ databases">
        <title>Genome-scale phylogeny and comparative genomics of the fungal order Sordariales.</title>
        <authorList>
            <consortium name="Lawrence Berkeley National Laboratory"/>
            <person name="Hensen N."/>
            <person name="Bonometti L."/>
            <person name="Westerberg I."/>
            <person name="Brannstrom I.O."/>
            <person name="Guillou S."/>
            <person name="Cros-Aarteil S."/>
            <person name="Calhoun S."/>
            <person name="Haridas S."/>
            <person name="Kuo A."/>
            <person name="Mondo S."/>
            <person name="Pangilinan J."/>
            <person name="Riley R."/>
            <person name="Labutti K."/>
            <person name="Andreopoulos B."/>
            <person name="Lipzen A."/>
            <person name="Chen C."/>
            <person name="Yanf M."/>
            <person name="Daum C."/>
            <person name="Ng V."/>
            <person name="Clum A."/>
            <person name="Steindorff A."/>
            <person name="Ohm R."/>
            <person name="Martin F."/>
            <person name="Silar P."/>
            <person name="Natvig D."/>
            <person name="Lalanne C."/>
            <person name="Gautier V."/>
            <person name="Ament-Velasquez S.L."/>
            <person name="Kruys A."/>
            <person name="Hutchinson M.I."/>
            <person name="Powell A.J."/>
            <person name="Barry K."/>
            <person name="Miller A.N."/>
            <person name="Grigoriev I.V."/>
            <person name="Debuchy R."/>
            <person name="Gladieux P."/>
            <person name="Thoren M.H."/>
            <person name="Johannesson H."/>
        </authorList>
    </citation>
    <scope>NUCLEOTIDE SEQUENCE</scope>
    <source>
        <strain evidence="1">CBS 540.89</strain>
    </source>
</reference>
<dbReference type="AlphaFoldDB" id="A0AA40ELS4"/>